<accession>A0ABW4KZ71</accession>
<gene>
    <name evidence="1" type="ORF">ACFSF0_15880</name>
</gene>
<organism evidence="1 2">
    <name type="scientific">Ottowia flava</name>
    <dbReference type="NCBI Taxonomy" id="2675430"/>
    <lineage>
        <taxon>Bacteria</taxon>
        <taxon>Pseudomonadati</taxon>
        <taxon>Pseudomonadota</taxon>
        <taxon>Betaproteobacteria</taxon>
        <taxon>Burkholderiales</taxon>
        <taxon>Comamonadaceae</taxon>
        <taxon>Ottowia</taxon>
    </lineage>
</organism>
<dbReference type="RefSeq" id="WP_147912320.1">
    <property type="nucleotide sequence ID" value="NZ_JBHUEJ010000036.1"/>
</dbReference>
<dbReference type="Proteomes" id="UP001597304">
    <property type="component" value="Unassembled WGS sequence"/>
</dbReference>
<evidence type="ECO:0000313" key="1">
    <source>
        <dbReference type="EMBL" id="MFD1712091.1"/>
    </source>
</evidence>
<protein>
    <submittedName>
        <fullName evidence="1">Signal peptide prediction</fullName>
    </submittedName>
</protein>
<name>A0ABW4KZ71_9BURK</name>
<keyword evidence="2" id="KW-1185">Reference proteome</keyword>
<reference evidence="2" key="1">
    <citation type="journal article" date="2019" name="Int. J. Syst. Evol. Microbiol.">
        <title>The Global Catalogue of Microorganisms (GCM) 10K type strain sequencing project: providing services to taxonomists for standard genome sequencing and annotation.</title>
        <authorList>
            <consortium name="The Broad Institute Genomics Platform"/>
            <consortium name="The Broad Institute Genome Sequencing Center for Infectious Disease"/>
            <person name="Wu L."/>
            <person name="Ma J."/>
        </authorList>
    </citation>
    <scope>NUCLEOTIDE SEQUENCE [LARGE SCALE GENOMIC DNA]</scope>
    <source>
        <strain evidence="2">LMG 29247</strain>
    </source>
</reference>
<dbReference type="PROSITE" id="PS51257">
    <property type="entry name" value="PROKAR_LIPOPROTEIN"/>
    <property type="match status" value="1"/>
</dbReference>
<sequence length="144" mass="15977">MLLICRYLWPMPWTLLGLLAAGCVRALGGCWQCREGAIEAHGGRVAALCGRLPASMRFDAITIGHVILGKNAATLAAVRAHEQVHLRQYERWGPFFVPAYLAASAWLWLRGRRPYRDNPFEKQACACVLMAVQPAICEANTKVE</sequence>
<dbReference type="EMBL" id="JBHUEJ010000036">
    <property type="protein sequence ID" value="MFD1712091.1"/>
    <property type="molecule type" value="Genomic_DNA"/>
</dbReference>
<proteinExistence type="predicted"/>
<evidence type="ECO:0000313" key="2">
    <source>
        <dbReference type="Proteomes" id="UP001597304"/>
    </source>
</evidence>
<comment type="caution">
    <text evidence="1">The sequence shown here is derived from an EMBL/GenBank/DDBJ whole genome shotgun (WGS) entry which is preliminary data.</text>
</comment>